<keyword evidence="2" id="KW-1185">Reference proteome</keyword>
<sequence>MQLGLSESARVTTVDEARYRINKPNSRPRSSRIIALDATGERVLKSLAGMAWNDAKFLKYVRARPATDQLASLPVDAVLKDLDGNETSLNAEVAGADVTMMLIGSGSPAGAAEVVGNCCFVHGKLATGIVLNAGEGGADLAATLKAIRPYAAMLVVSTAEDYVAEILTSLRV</sequence>
<dbReference type="KEGG" id="hdi:HDIA_4249"/>
<proteinExistence type="predicted"/>
<dbReference type="AlphaFoldDB" id="A0A2C9DC90"/>
<accession>A0A2C9DC90</accession>
<reference evidence="2" key="1">
    <citation type="submission" date="2017-09" db="EMBL/GenBank/DDBJ databases">
        <title>Genome sequence of Nannocystis excedens DSM 71.</title>
        <authorList>
            <person name="Blom J."/>
        </authorList>
    </citation>
    <scope>NUCLEOTIDE SEQUENCE [LARGE SCALE GENOMIC DNA]</scope>
    <source>
        <strain evidence="2">type strain: E19</strain>
    </source>
</reference>
<dbReference type="OrthoDB" id="7264976at2"/>
<dbReference type="EMBL" id="LT960614">
    <property type="protein sequence ID" value="SON57790.1"/>
    <property type="molecule type" value="Genomic_DNA"/>
</dbReference>
<gene>
    <name evidence="1" type="ORF">HDIA_4249</name>
</gene>
<name>A0A2C9DC90_9HYPH</name>
<organism evidence="1 2">
    <name type="scientific">Hartmannibacter diazotrophicus</name>
    <dbReference type="NCBI Taxonomy" id="1482074"/>
    <lineage>
        <taxon>Bacteria</taxon>
        <taxon>Pseudomonadati</taxon>
        <taxon>Pseudomonadota</taxon>
        <taxon>Alphaproteobacteria</taxon>
        <taxon>Hyphomicrobiales</taxon>
        <taxon>Pleomorphomonadaceae</taxon>
        <taxon>Hartmannibacter</taxon>
    </lineage>
</organism>
<evidence type="ECO:0008006" key="3">
    <source>
        <dbReference type="Google" id="ProtNLM"/>
    </source>
</evidence>
<evidence type="ECO:0000313" key="2">
    <source>
        <dbReference type="Proteomes" id="UP000223606"/>
    </source>
</evidence>
<protein>
    <recommendedName>
        <fullName evidence="3">3-methyl-2-oxobutanoate hydroxymethyltransferase</fullName>
    </recommendedName>
</protein>
<dbReference type="Proteomes" id="UP000223606">
    <property type="component" value="Chromosome 1"/>
</dbReference>
<evidence type="ECO:0000313" key="1">
    <source>
        <dbReference type="EMBL" id="SON57790.1"/>
    </source>
</evidence>
<dbReference type="RefSeq" id="WP_099557992.1">
    <property type="nucleotide sequence ID" value="NZ_LT960614.1"/>
</dbReference>